<reference evidence="2" key="1">
    <citation type="submission" date="2013-01" db="EMBL/GenBank/DDBJ databases">
        <title>Draft Genome Sequence of a Mulberry Tree, Morus notabilis C.K. Schneid.</title>
        <authorList>
            <person name="He N."/>
            <person name="Zhao S."/>
        </authorList>
    </citation>
    <scope>NUCLEOTIDE SEQUENCE</scope>
</reference>
<dbReference type="AlphaFoldDB" id="W9RMP9"/>
<gene>
    <name evidence="1" type="ORF">L484_014409</name>
</gene>
<evidence type="ECO:0000313" key="1">
    <source>
        <dbReference type="EMBL" id="EXB98565.1"/>
    </source>
</evidence>
<name>W9RMP9_9ROSA</name>
<dbReference type="EMBL" id="KE345290">
    <property type="protein sequence ID" value="EXB98565.1"/>
    <property type="molecule type" value="Genomic_DNA"/>
</dbReference>
<keyword evidence="2" id="KW-1185">Reference proteome</keyword>
<protein>
    <submittedName>
        <fullName evidence="1">Uncharacterized protein</fullName>
    </submittedName>
</protein>
<evidence type="ECO:0000313" key="2">
    <source>
        <dbReference type="Proteomes" id="UP000030645"/>
    </source>
</evidence>
<sequence>MQPMFSLHSTCGLPLCVSTITHHLTFSKDMADHDLRREAMKKHRSRGGEGVHANQEVGFQRLCERLLGQIKREADSDELLRDLSHSGLACIAKAA</sequence>
<accession>W9RMP9</accession>
<organism evidence="1 2">
    <name type="scientific">Morus notabilis</name>
    <dbReference type="NCBI Taxonomy" id="981085"/>
    <lineage>
        <taxon>Eukaryota</taxon>
        <taxon>Viridiplantae</taxon>
        <taxon>Streptophyta</taxon>
        <taxon>Embryophyta</taxon>
        <taxon>Tracheophyta</taxon>
        <taxon>Spermatophyta</taxon>
        <taxon>Magnoliopsida</taxon>
        <taxon>eudicotyledons</taxon>
        <taxon>Gunneridae</taxon>
        <taxon>Pentapetalae</taxon>
        <taxon>rosids</taxon>
        <taxon>fabids</taxon>
        <taxon>Rosales</taxon>
        <taxon>Moraceae</taxon>
        <taxon>Moreae</taxon>
        <taxon>Morus</taxon>
    </lineage>
</organism>
<proteinExistence type="predicted"/>
<dbReference type="Proteomes" id="UP000030645">
    <property type="component" value="Unassembled WGS sequence"/>
</dbReference>